<accession>A0A3M9XRS2</accession>
<evidence type="ECO:0000313" key="3">
    <source>
        <dbReference type="Proteomes" id="UP000268623"/>
    </source>
</evidence>
<comment type="caution">
    <text evidence="2">The sequence shown here is derived from an EMBL/GenBank/DDBJ whole genome shotgun (WGS) entry which is preliminary data.</text>
</comment>
<dbReference type="RefSeq" id="WP_123176847.1">
    <property type="nucleotide sequence ID" value="NZ_QWDD01000001.1"/>
</dbReference>
<evidence type="ECO:0000259" key="1">
    <source>
        <dbReference type="Pfam" id="PF16363"/>
    </source>
</evidence>
<dbReference type="Pfam" id="PF16363">
    <property type="entry name" value="GDP_Man_Dehyd"/>
    <property type="match status" value="1"/>
</dbReference>
<proteinExistence type="predicted"/>
<name>A0A3M9XRS2_9HYPH</name>
<dbReference type="EC" id="4.2.1.45" evidence="2"/>
<dbReference type="InterPro" id="IPR016040">
    <property type="entry name" value="NAD(P)-bd_dom"/>
</dbReference>
<organism evidence="2 3">
    <name type="scientific">Methylocystis hirsuta</name>
    <dbReference type="NCBI Taxonomy" id="369798"/>
    <lineage>
        <taxon>Bacteria</taxon>
        <taxon>Pseudomonadati</taxon>
        <taxon>Pseudomonadota</taxon>
        <taxon>Alphaproteobacteria</taxon>
        <taxon>Hyphomicrobiales</taxon>
        <taxon>Methylocystaceae</taxon>
        <taxon>Methylocystis</taxon>
    </lineage>
</organism>
<keyword evidence="2" id="KW-0456">Lyase</keyword>
<gene>
    <name evidence="2" type="primary">rfbG</name>
    <name evidence="2" type="ORF">D1O30_16480</name>
</gene>
<dbReference type="OrthoDB" id="9801785at2"/>
<dbReference type="SUPFAM" id="SSF51735">
    <property type="entry name" value="NAD(P)-binding Rossmann-fold domains"/>
    <property type="match status" value="1"/>
</dbReference>
<reference evidence="2 3" key="1">
    <citation type="submission" date="2018-08" db="EMBL/GenBank/DDBJ databases">
        <title>Genome sequence of Methylocystis hirsuta CSC1, a methanotroph able to accumulate PHAs.</title>
        <authorList>
            <person name="Bordel S."/>
            <person name="Rodriguez E."/>
            <person name="Gancedo J."/>
            <person name="Munoz R."/>
        </authorList>
    </citation>
    <scope>NUCLEOTIDE SEQUENCE [LARGE SCALE GENOMIC DNA]</scope>
    <source>
        <strain evidence="2 3">CSC1</strain>
    </source>
</reference>
<dbReference type="AlphaFoldDB" id="A0A3M9XRS2"/>
<dbReference type="PANTHER" id="PTHR43000">
    <property type="entry name" value="DTDP-D-GLUCOSE 4,6-DEHYDRATASE-RELATED"/>
    <property type="match status" value="1"/>
</dbReference>
<dbReference type="Proteomes" id="UP000268623">
    <property type="component" value="Unassembled WGS sequence"/>
</dbReference>
<dbReference type="Gene3D" id="3.40.50.720">
    <property type="entry name" value="NAD(P)-binding Rossmann-like Domain"/>
    <property type="match status" value="1"/>
</dbReference>
<dbReference type="InterPro" id="IPR013445">
    <property type="entry name" value="CDP_4_6_deHydtase"/>
</dbReference>
<evidence type="ECO:0000313" key="2">
    <source>
        <dbReference type="EMBL" id="RNJ50943.1"/>
    </source>
</evidence>
<sequence>MDKWKTLAGRRVLLTGHTGFKGAWLALWLDRLGAEVYGFALPPEGDASLYEMAQVGKRLNSTFGDLNDFESVEAAVAKARPQIVLHLAAQAIVRRSHADPLGTLATNVMGAAHLLQALRSAPDVSTILVVTSDKVYANDEQGAAFAEDARLGGKDPYSASKAAAELVTRAYAQSFFKDASVKIVTARGGNVIGGGDYAADRIVPDIVRAAAKSERPVLRMPHATRPWQHVLDCLHGYLTYVDALERGESLPETLNFGPDPTTPITVGELTEEMLKALGRDARYEHQPADSREMHTLAVDSSRARALLGWRDRLPGRLAINWTADWYRGAFAESGPLATTLAQIDAFEKLPG</sequence>
<dbReference type="EMBL" id="QWDD01000001">
    <property type="protein sequence ID" value="RNJ50943.1"/>
    <property type="molecule type" value="Genomic_DNA"/>
</dbReference>
<dbReference type="InterPro" id="IPR036291">
    <property type="entry name" value="NAD(P)-bd_dom_sf"/>
</dbReference>
<dbReference type="Gene3D" id="3.90.25.10">
    <property type="entry name" value="UDP-galactose 4-epimerase, domain 1"/>
    <property type="match status" value="1"/>
</dbReference>
<dbReference type="GO" id="GO:0047733">
    <property type="term" value="F:CDP-glucose 4,6-dehydratase activity"/>
    <property type="evidence" value="ECO:0007669"/>
    <property type="project" value="UniProtKB-EC"/>
</dbReference>
<feature type="domain" description="NAD(P)-binding" evidence="1">
    <location>
        <begin position="13"/>
        <end position="312"/>
    </location>
</feature>
<keyword evidence="3" id="KW-1185">Reference proteome</keyword>
<dbReference type="NCBIfam" id="TIGR02622">
    <property type="entry name" value="CDP_4_6_dhtase"/>
    <property type="match status" value="1"/>
</dbReference>
<protein>
    <submittedName>
        <fullName evidence="2">CDP-glucose 4,6-dehydratase</fullName>
        <ecNumber evidence="2">4.2.1.45</ecNumber>
    </submittedName>
</protein>